<organism evidence="4 5">
    <name type="scientific">Arthroderma benhamiae (strain ATCC MYA-4681 / CBS 112371)</name>
    <name type="common">Trichophyton mentagrophytes</name>
    <dbReference type="NCBI Taxonomy" id="663331"/>
    <lineage>
        <taxon>Eukaryota</taxon>
        <taxon>Fungi</taxon>
        <taxon>Dikarya</taxon>
        <taxon>Ascomycota</taxon>
        <taxon>Pezizomycotina</taxon>
        <taxon>Eurotiomycetes</taxon>
        <taxon>Eurotiomycetidae</taxon>
        <taxon>Onygenales</taxon>
        <taxon>Arthrodermataceae</taxon>
        <taxon>Trichophyton</taxon>
    </lineage>
</organism>
<sequence length="857" mass="92472">MEDSRQLESEGERRNEGKAKIYCEREIPSSRRTRWKLTTLNAPSTDRLAASCAADASPAASTLKQRATSSPPPKRRRSSKRRQRRREEGDKMPESSALGELFIEGPSDPDAQATVTDFIDYTEYLPSDLVRSLTLIRGLDERYVNATASVHELTKVYGQLPNLPAESRPQPHILRKQISEQLRRAVNARESAYAESCRLYDLVDHYVDRLGSIKSKLCTILANLGSVKDEEIATEKRPGTAEGAGTAPRITLRVDGQKTSGAARRQDTAAQKKSRSQKPAALKTGAALPESPAVGGPSLNLSLDQALERTKKEKQPKKQKPAQSTNRSAADAARTAPILEPPPEDAVIGGEYRPWLRLTEWEMARLRKKMKKNIVWQPSDVMIQRELALGSRGWEGYLAAKQKAEEEGTEFVDCDDIMNTYSPSVPAFKGAGMPPQLRNEENKTVLNRGMKLNEAKKQKRESLAREQAAALAAAEAEMAAKRLGNIGSTFKNLFSSPVQPSQTPAPTLPAPSVPPVAAADSVQSTGPLSNNANSNNNSNNASLANDSTATPRLKIKPSTSKKRKHDELVDAVPSGQEKGGSRPTSAGAGPSTKPPQKRLQLTMPTSENQPPTTGAKKTAKPTLSLKLSVLPPRPGSKLSSPMTSPAEPKSAVESSTRRRLSGVSKVVRSATPPAVARTSSRRRSITSGSVDSTTRDRLRRKSTTPAIKDLSTNQTAATTAAGTAAAPAVTAAGRRSKRPAPGPVTAGEDGGSAVSIGKRKAKPAVKKKRDQKDSNISSKAEDIRIDEDGVVEEIDPNEPRYCLCGDVSFGTMICCEDDDVSDVERSVVACLLSVSFFAPVTCFLFTSAFLSPAYLFV</sequence>
<dbReference type="OMA" id="EVMIHRE"/>
<name>D4AMX2_ARTBC</name>
<dbReference type="PANTHER" id="PTHR10333">
    <property type="entry name" value="INHIBITOR OF GROWTH PROTEIN"/>
    <property type="match status" value="1"/>
</dbReference>
<dbReference type="Pfam" id="PF12998">
    <property type="entry name" value="ING"/>
    <property type="match status" value="1"/>
</dbReference>
<feature type="compositionally biased region" description="Low complexity" evidence="1">
    <location>
        <begin position="528"/>
        <end position="545"/>
    </location>
</feature>
<comment type="caution">
    <text evidence="4">The sequence shown here is derived from an EMBL/GenBank/DDBJ whole genome shotgun (WGS) entry which is preliminary data.</text>
</comment>
<feature type="compositionally biased region" description="Low complexity" evidence="1">
    <location>
        <begin position="715"/>
        <end position="732"/>
    </location>
</feature>
<proteinExistence type="predicted"/>
<dbReference type="GeneID" id="9524167"/>
<evidence type="ECO:0000256" key="2">
    <source>
        <dbReference type="SAM" id="Phobius"/>
    </source>
</evidence>
<dbReference type="SUPFAM" id="SSF57903">
    <property type="entry name" value="FYVE/PHD zinc finger"/>
    <property type="match status" value="1"/>
</dbReference>
<dbReference type="PANTHER" id="PTHR10333:SF94">
    <property type="entry name" value="FINGER DOMAIN PROTEIN, PUTATIVE (AFU_ORTHOLOGUE AFUA_3G11940)-RELATED"/>
    <property type="match status" value="1"/>
</dbReference>
<dbReference type="GO" id="GO:0006355">
    <property type="term" value="P:regulation of DNA-templated transcription"/>
    <property type="evidence" value="ECO:0007669"/>
    <property type="project" value="TreeGrafter"/>
</dbReference>
<dbReference type="KEGG" id="abe:ARB_05575"/>
<feature type="region of interest" description="Disordered" evidence="1">
    <location>
        <begin position="232"/>
        <end position="346"/>
    </location>
</feature>
<dbReference type="Gene3D" id="6.10.140.1740">
    <property type="match status" value="1"/>
</dbReference>
<keyword evidence="2" id="KW-0472">Membrane</keyword>
<evidence type="ECO:0000256" key="1">
    <source>
        <dbReference type="SAM" id="MobiDB-lite"/>
    </source>
</evidence>
<dbReference type="InterPro" id="IPR011011">
    <property type="entry name" value="Znf_FYVE_PHD"/>
</dbReference>
<dbReference type="GO" id="GO:0004402">
    <property type="term" value="F:histone acetyltransferase activity"/>
    <property type="evidence" value="ECO:0007669"/>
    <property type="project" value="TreeGrafter"/>
</dbReference>
<dbReference type="GO" id="GO:0005634">
    <property type="term" value="C:nucleus"/>
    <property type="evidence" value="ECO:0007669"/>
    <property type="project" value="TreeGrafter"/>
</dbReference>
<evidence type="ECO:0000313" key="5">
    <source>
        <dbReference type="Proteomes" id="UP000008866"/>
    </source>
</evidence>
<feature type="compositionally biased region" description="Basic residues" evidence="1">
    <location>
        <begin position="73"/>
        <end position="84"/>
    </location>
</feature>
<keyword evidence="2" id="KW-0812">Transmembrane</keyword>
<feature type="compositionally biased region" description="Basic residues" evidence="1">
    <location>
        <begin position="757"/>
        <end position="769"/>
    </location>
</feature>
<dbReference type="InterPro" id="IPR024610">
    <property type="entry name" value="ING_N_histone-binding"/>
</dbReference>
<feature type="compositionally biased region" description="Low complexity" evidence="1">
    <location>
        <begin position="49"/>
        <end position="61"/>
    </location>
</feature>
<dbReference type="eggNOG" id="KOG1973">
    <property type="taxonomic scope" value="Eukaryota"/>
</dbReference>
<dbReference type="SMART" id="SM01408">
    <property type="entry name" value="ING"/>
    <property type="match status" value="1"/>
</dbReference>
<dbReference type="RefSeq" id="XP_003016178.1">
    <property type="nucleotide sequence ID" value="XM_003016132.1"/>
</dbReference>
<dbReference type="InterPro" id="IPR013083">
    <property type="entry name" value="Znf_RING/FYVE/PHD"/>
</dbReference>
<protein>
    <submittedName>
        <fullName evidence="4">PHD finger domain protein, putative</fullName>
    </submittedName>
</protein>
<dbReference type="HOGENOM" id="CLU_009357_0_0_1"/>
<dbReference type="Proteomes" id="UP000008866">
    <property type="component" value="Unassembled WGS sequence"/>
</dbReference>
<dbReference type="EMBL" id="ABSU01000003">
    <property type="protein sequence ID" value="EFE35533.1"/>
    <property type="molecule type" value="Genomic_DNA"/>
</dbReference>
<evidence type="ECO:0000259" key="3">
    <source>
        <dbReference type="SMART" id="SM01408"/>
    </source>
</evidence>
<dbReference type="STRING" id="663331.D4AMX2"/>
<feature type="region of interest" description="Disordered" evidence="1">
    <location>
        <begin position="497"/>
        <end position="778"/>
    </location>
</feature>
<feature type="compositionally biased region" description="Low complexity" evidence="1">
    <location>
        <begin position="610"/>
        <end position="622"/>
    </location>
</feature>
<dbReference type="InterPro" id="IPR028651">
    <property type="entry name" value="ING_fam"/>
</dbReference>
<feature type="compositionally biased region" description="Basic residues" evidence="1">
    <location>
        <begin position="553"/>
        <end position="564"/>
    </location>
</feature>
<dbReference type="Gene3D" id="3.30.40.10">
    <property type="entry name" value="Zinc/RING finger domain, C3HC4 (zinc finger)"/>
    <property type="match status" value="1"/>
</dbReference>
<feature type="transmembrane region" description="Helical" evidence="2">
    <location>
        <begin position="836"/>
        <end position="856"/>
    </location>
</feature>
<keyword evidence="2" id="KW-1133">Transmembrane helix</keyword>
<feature type="domain" description="Inhibitor of growth protein N-terminal histone-binding" evidence="3">
    <location>
        <begin position="114"/>
        <end position="217"/>
    </location>
</feature>
<keyword evidence="5" id="KW-1185">Reference proteome</keyword>
<accession>D4AMX2</accession>
<feature type="region of interest" description="Disordered" evidence="1">
    <location>
        <begin position="46"/>
        <end position="108"/>
    </location>
</feature>
<feature type="region of interest" description="Disordered" evidence="1">
    <location>
        <begin position="1"/>
        <end position="20"/>
    </location>
</feature>
<dbReference type="GO" id="GO:0000123">
    <property type="term" value="C:histone acetyltransferase complex"/>
    <property type="evidence" value="ECO:0007669"/>
    <property type="project" value="TreeGrafter"/>
</dbReference>
<reference evidence="5" key="1">
    <citation type="journal article" date="2011" name="Genome Biol.">
        <title>Comparative and functional genomics provide insights into the pathogenicity of dermatophytic fungi.</title>
        <authorList>
            <person name="Burmester A."/>
            <person name="Shelest E."/>
            <person name="Gloeckner G."/>
            <person name="Heddergott C."/>
            <person name="Schindler S."/>
            <person name="Staib P."/>
            <person name="Heidel A."/>
            <person name="Felder M."/>
            <person name="Petzold A."/>
            <person name="Szafranski K."/>
            <person name="Feuermann M."/>
            <person name="Pedruzzi I."/>
            <person name="Priebe S."/>
            <person name="Groth M."/>
            <person name="Winkler R."/>
            <person name="Li W."/>
            <person name="Kniemeyer O."/>
            <person name="Schroeckh V."/>
            <person name="Hertweck C."/>
            <person name="Hube B."/>
            <person name="White T.C."/>
            <person name="Platzer M."/>
            <person name="Guthke R."/>
            <person name="Heitman J."/>
            <person name="Woestemeyer J."/>
            <person name="Zipfel P.F."/>
            <person name="Monod M."/>
            <person name="Brakhage A.A."/>
        </authorList>
    </citation>
    <scope>NUCLEOTIDE SEQUENCE [LARGE SCALE GENOMIC DNA]</scope>
    <source>
        <strain evidence="5">ATCC MYA-4681 / CBS 112371</strain>
    </source>
</reference>
<dbReference type="AlphaFoldDB" id="D4AMX2"/>
<evidence type="ECO:0000313" key="4">
    <source>
        <dbReference type="EMBL" id="EFE35533.1"/>
    </source>
</evidence>
<gene>
    <name evidence="4" type="ORF">ARB_05575</name>
</gene>